<feature type="compositionally biased region" description="Polar residues" evidence="1">
    <location>
        <begin position="264"/>
        <end position="275"/>
    </location>
</feature>
<feature type="compositionally biased region" description="Polar residues" evidence="1">
    <location>
        <begin position="576"/>
        <end position="589"/>
    </location>
</feature>
<sequence length="1111" mass="116187">MDSFNFQELFADTPSPPPDASAQIPRFEHIETASQPLHTSPAPAIPTQDVDDQIPESAAPPLTSTSTSFLAPSSVLLSIAALLVCYWLAQMFNTFRVRWQEEKSALEQRRRHGIPDDDKRPFSVAFTDAVRQRSLAVSSKASSQPRDTQPQHEGDDEESRSGLRRRIAADAGSMHLPRTASTPHLATGFGTAPSYPQSRVPSGAQSYFAINDPYAHAVPAQTLPSIPEQWTDRYNPPHVASAPNPSSHQPTTRPYKRLLDRGARSSNAVPTSSLARGNRKRLNLRGPGAQYEEEAEYIRTKRGRRDNWGHDEFIDGDAQPQWALPHDELDSPRRKARRDHEKANRPPALPTKDVEPTAGAGADEANDMVIDSSNAARGVKRDRDDAASAFGDDDKYAVKKPLRKRGRGEALPALSKDPLCEGRRIGDEWTSGEFRFKVGEDGKRRIQATIREKRSRFAMPADSHHHDVSSMIMVWTDKWLTDEEYSEAKANRMLSWQAENQDEAGSVVAPSEVSEGGTHHKRVVSSHWDIIGQAPHSGLLKGGASDNGKSTAIPLKPGRGRILAIAALPKRSVSSVSTLASLGASTSRPRLTKWEKQKREQESLDALRLARAAAMSKKEDGEEKDKAVGPGLKEGSSRETGEEAKSAADKENALKLPSSTPVPLNLFAPSTASTPAATTSSPFAFLPPKAPATTTPASTPGFFSLVPPASEPKPDTPAAPINFGGFAPKTSEAEKVGTAPVVSAETPASKPSPFSFDLPKTSAAAPAASTTPASGLATPASTPTFGLGPPPVNGNGTTPSTTTPAQTPQAPFTFGQATVNGSSQPAQPSAFGSSAAPVNAFAAPQPSAPKSMFPFGSSTPATNGTASPFGMPSGDATPKASTINMFGSTQASTTPAGSPFGAQAPALNGQGNANGGLPKDSLLSQPVNNGAFGGSNGFSGFTAKPQATNGGTTNGSTAPSVFGSSAGANGDATRTTSPFPFGQPGATANGDASKPSPFNFNAPKPSTTMIPAPVFGNGNSNGNGNGIGVFGAAKRGAETQAGPPASHAPPAPGSFAARSISGGDALPPPTPTDSGSQSPSWPTATPIFSLGSPSATPQPATGPPRRPRPRR</sequence>
<feature type="compositionally biased region" description="Basic and acidic residues" evidence="1">
    <location>
        <begin position="325"/>
        <end position="344"/>
    </location>
</feature>
<dbReference type="AlphaFoldDB" id="A0A067M0P5"/>
<reference evidence="3" key="1">
    <citation type="journal article" date="2014" name="Proc. Natl. Acad. Sci. U.S.A.">
        <title>Extensive sampling of basidiomycete genomes demonstrates inadequacy of the white-rot/brown-rot paradigm for wood decay fungi.</title>
        <authorList>
            <person name="Riley R."/>
            <person name="Salamov A.A."/>
            <person name="Brown D.W."/>
            <person name="Nagy L.G."/>
            <person name="Floudas D."/>
            <person name="Held B.W."/>
            <person name="Levasseur A."/>
            <person name="Lombard V."/>
            <person name="Morin E."/>
            <person name="Otillar R."/>
            <person name="Lindquist E.A."/>
            <person name="Sun H."/>
            <person name="LaButti K.M."/>
            <person name="Schmutz J."/>
            <person name="Jabbour D."/>
            <person name="Luo H."/>
            <person name="Baker S.E."/>
            <person name="Pisabarro A.G."/>
            <person name="Walton J.D."/>
            <person name="Blanchette R.A."/>
            <person name="Henrissat B."/>
            <person name="Martin F."/>
            <person name="Cullen D."/>
            <person name="Hibbett D.S."/>
            <person name="Grigoriev I.V."/>
        </authorList>
    </citation>
    <scope>NUCLEOTIDE SEQUENCE [LARGE SCALE GENOMIC DNA]</scope>
    <source>
        <strain evidence="3">FD-172 SS1</strain>
    </source>
</reference>
<feature type="compositionally biased region" description="Polar residues" evidence="1">
    <location>
        <begin position="815"/>
        <end position="832"/>
    </location>
</feature>
<feature type="compositionally biased region" description="Low complexity" evidence="1">
    <location>
        <begin position="761"/>
        <end position="784"/>
    </location>
</feature>
<feature type="region of interest" description="Disordered" evidence="1">
    <location>
        <begin position="306"/>
        <end position="388"/>
    </location>
</feature>
<feature type="compositionally biased region" description="Polar residues" evidence="1">
    <location>
        <begin position="1072"/>
        <end position="1083"/>
    </location>
</feature>
<feature type="region of interest" description="Disordered" evidence="1">
    <location>
        <begin position="35"/>
        <end position="65"/>
    </location>
</feature>
<name>A0A067M0P5_BOTB1</name>
<feature type="region of interest" description="Disordered" evidence="1">
    <location>
        <begin position="687"/>
        <end position="1111"/>
    </location>
</feature>
<dbReference type="InParanoid" id="A0A067M0P5"/>
<dbReference type="OrthoDB" id="9451547at2759"/>
<feature type="compositionally biased region" description="Low complexity" evidence="1">
    <location>
        <begin position="901"/>
        <end position="918"/>
    </location>
</feature>
<feature type="compositionally biased region" description="Basic and acidic residues" evidence="1">
    <location>
        <begin position="635"/>
        <end position="653"/>
    </location>
</feature>
<dbReference type="STRING" id="930990.A0A067M0P5"/>
<dbReference type="HOGENOM" id="CLU_262737_0_0_1"/>
<feature type="compositionally biased region" description="Polar residues" evidence="1">
    <location>
        <begin position="956"/>
        <end position="978"/>
    </location>
</feature>
<feature type="compositionally biased region" description="Gly residues" evidence="1">
    <location>
        <begin position="1019"/>
        <end position="1029"/>
    </location>
</feature>
<organism evidence="2 3">
    <name type="scientific">Botryobasidium botryosum (strain FD-172 SS1)</name>
    <dbReference type="NCBI Taxonomy" id="930990"/>
    <lineage>
        <taxon>Eukaryota</taxon>
        <taxon>Fungi</taxon>
        <taxon>Dikarya</taxon>
        <taxon>Basidiomycota</taxon>
        <taxon>Agaricomycotina</taxon>
        <taxon>Agaricomycetes</taxon>
        <taxon>Cantharellales</taxon>
        <taxon>Botryobasidiaceae</taxon>
        <taxon>Botryobasidium</taxon>
    </lineage>
</organism>
<feature type="compositionally biased region" description="Polar residues" evidence="1">
    <location>
        <begin position="243"/>
        <end position="252"/>
    </location>
</feature>
<dbReference type="EMBL" id="KL198093">
    <property type="protein sequence ID" value="KDQ08245.1"/>
    <property type="molecule type" value="Genomic_DNA"/>
</dbReference>
<accession>A0A067M0P5</accession>
<feature type="compositionally biased region" description="Low complexity" evidence="1">
    <location>
        <begin position="793"/>
        <end position="814"/>
    </location>
</feature>
<feature type="compositionally biased region" description="Basic and acidic residues" evidence="1">
    <location>
        <begin position="616"/>
        <end position="627"/>
    </location>
</feature>
<dbReference type="Proteomes" id="UP000027195">
    <property type="component" value="Unassembled WGS sequence"/>
</dbReference>
<feature type="region of interest" description="Disordered" evidence="1">
    <location>
        <begin position="576"/>
        <end position="661"/>
    </location>
</feature>
<feature type="compositionally biased region" description="Basic and acidic residues" evidence="1">
    <location>
        <begin position="379"/>
        <end position="388"/>
    </location>
</feature>
<feature type="compositionally biased region" description="Polar residues" evidence="1">
    <location>
        <begin position="856"/>
        <end position="866"/>
    </location>
</feature>
<feature type="compositionally biased region" description="Low complexity" evidence="1">
    <location>
        <begin position="687"/>
        <end position="704"/>
    </location>
</feature>
<protein>
    <submittedName>
        <fullName evidence="2">Uncharacterized protein</fullName>
    </submittedName>
</protein>
<evidence type="ECO:0000256" key="1">
    <source>
        <dbReference type="SAM" id="MobiDB-lite"/>
    </source>
</evidence>
<feature type="compositionally biased region" description="Basic and acidic residues" evidence="1">
    <location>
        <begin position="592"/>
        <end position="602"/>
    </location>
</feature>
<feature type="compositionally biased region" description="Polar residues" evidence="1">
    <location>
        <begin position="135"/>
        <end position="148"/>
    </location>
</feature>
<feature type="region of interest" description="Disordered" evidence="1">
    <location>
        <begin position="135"/>
        <end position="200"/>
    </location>
</feature>
<gene>
    <name evidence="2" type="ORF">BOTBODRAFT_59451</name>
</gene>
<feature type="compositionally biased region" description="Polar residues" evidence="1">
    <location>
        <begin position="996"/>
        <end position="1009"/>
    </location>
</feature>
<evidence type="ECO:0000313" key="3">
    <source>
        <dbReference type="Proteomes" id="UP000027195"/>
    </source>
</evidence>
<feature type="region of interest" description="Disordered" evidence="1">
    <location>
        <begin position="227"/>
        <end position="293"/>
    </location>
</feature>
<proteinExistence type="predicted"/>
<feature type="region of interest" description="Disordered" evidence="1">
    <location>
        <begin position="1"/>
        <end position="22"/>
    </location>
</feature>
<evidence type="ECO:0000313" key="2">
    <source>
        <dbReference type="EMBL" id="KDQ08245.1"/>
    </source>
</evidence>
<feature type="compositionally biased region" description="Polar residues" evidence="1">
    <location>
        <begin position="879"/>
        <end position="896"/>
    </location>
</feature>
<keyword evidence="3" id="KW-1185">Reference proteome</keyword>